<dbReference type="PANTHER" id="PTHR34929:SF1">
    <property type="entry name" value="INAF MOTIF CONTAINING 2"/>
    <property type="match status" value="1"/>
</dbReference>
<evidence type="ECO:0000256" key="1">
    <source>
        <dbReference type="SAM" id="MobiDB-lite"/>
    </source>
</evidence>
<feature type="region of interest" description="Disordered" evidence="1">
    <location>
        <begin position="230"/>
        <end position="292"/>
    </location>
</feature>
<organism evidence="3 4">
    <name type="scientific">Diaphorina citri</name>
    <name type="common">Asian citrus psyllid</name>
    <dbReference type="NCBI Taxonomy" id="121845"/>
    <lineage>
        <taxon>Eukaryota</taxon>
        <taxon>Metazoa</taxon>
        <taxon>Ecdysozoa</taxon>
        <taxon>Arthropoda</taxon>
        <taxon>Hexapoda</taxon>
        <taxon>Insecta</taxon>
        <taxon>Pterygota</taxon>
        <taxon>Neoptera</taxon>
        <taxon>Paraneoptera</taxon>
        <taxon>Hemiptera</taxon>
        <taxon>Sternorrhyncha</taxon>
        <taxon>Psylloidea</taxon>
        <taxon>Psyllidae</taxon>
        <taxon>Diaphorininae</taxon>
        <taxon>Diaphorina</taxon>
    </lineage>
</organism>
<dbReference type="GeneID" id="103513535"/>
<feature type="compositionally biased region" description="Polar residues" evidence="1">
    <location>
        <begin position="274"/>
        <end position="283"/>
    </location>
</feature>
<accession>A0A3Q0J266</accession>
<reference evidence="4" key="1">
    <citation type="submission" date="2025-08" db="UniProtKB">
        <authorList>
            <consortium name="RefSeq"/>
        </authorList>
    </citation>
    <scope>IDENTIFICATION</scope>
</reference>
<proteinExistence type="predicted"/>
<evidence type="ECO:0000256" key="2">
    <source>
        <dbReference type="SAM" id="Phobius"/>
    </source>
</evidence>
<feature type="non-terminal residue" evidence="4">
    <location>
        <position position="314"/>
    </location>
</feature>
<feature type="region of interest" description="Disordered" evidence="1">
    <location>
        <begin position="124"/>
        <end position="185"/>
    </location>
</feature>
<protein>
    <submittedName>
        <fullName evidence="4">Uncharacterized protein LOC103513535</fullName>
    </submittedName>
</protein>
<dbReference type="InterPro" id="IPR029162">
    <property type="entry name" value="InaF-motif"/>
</dbReference>
<name>A0A3Q0J266_DIACI</name>
<feature type="transmembrane region" description="Helical" evidence="2">
    <location>
        <begin position="21"/>
        <end position="47"/>
    </location>
</feature>
<keyword evidence="2" id="KW-0812">Transmembrane</keyword>
<dbReference type="KEGG" id="dci:103513535"/>
<dbReference type="Proteomes" id="UP000079169">
    <property type="component" value="Unplaced"/>
</dbReference>
<evidence type="ECO:0000313" key="4">
    <source>
        <dbReference type="RefSeq" id="XP_026682511.1"/>
    </source>
</evidence>
<gene>
    <name evidence="4" type="primary">LOC103513535</name>
</gene>
<dbReference type="PaxDb" id="121845-A0A3Q0J266"/>
<dbReference type="RefSeq" id="XP_026682511.1">
    <property type="nucleotide sequence ID" value="XM_026826710.1"/>
</dbReference>
<sequence length="314" mass="34977">MAEEEKDALKEKANSAFKENLIRLVTVFAYASSVSMAALVLSSYYVFFWEPKPPGPGPPVIHPHAYVSEPYPPLKLMAPPPHGQDTEGASFWESVWSYIKPGEESRTTIRPPIVTYITTRRYQSTLTPNDSNPDLTGNQTNYNQSEIDITVQDTGEPGTQSRDEDTKSGINPSTDSMNSGKMDERVKRGAEYTIKSGLNPSTESTRKMDERIKRGAEYVIPYEEHPGYGSGTLPYREKNRGANKNRIPYAREKRDITQDTGDPGISRDEDTIKSGLNPSTESTDSGKIDERIKRGAEYVIPYEEHPGYGSGTLP</sequence>
<dbReference type="PANTHER" id="PTHR34929">
    <property type="entry name" value="ZGC:153157"/>
    <property type="match status" value="1"/>
</dbReference>
<evidence type="ECO:0000313" key="3">
    <source>
        <dbReference type="Proteomes" id="UP000079169"/>
    </source>
</evidence>
<keyword evidence="3" id="KW-1185">Reference proteome</keyword>
<dbReference type="AlphaFoldDB" id="A0A3Q0J266"/>
<feature type="compositionally biased region" description="Polar residues" evidence="1">
    <location>
        <begin position="124"/>
        <end position="160"/>
    </location>
</feature>
<feature type="compositionally biased region" description="Polar residues" evidence="1">
    <location>
        <begin position="168"/>
        <end position="179"/>
    </location>
</feature>
<keyword evidence="2" id="KW-1133">Transmembrane helix</keyword>
<keyword evidence="2" id="KW-0472">Membrane</keyword>
<dbReference type="Pfam" id="PF15018">
    <property type="entry name" value="InaF-motif"/>
    <property type="match status" value="1"/>
</dbReference>